<feature type="compositionally biased region" description="Basic and acidic residues" evidence="1">
    <location>
        <begin position="55"/>
        <end position="69"/>
    </location>
</feature>
<proteinExistence type="predicted"/>
<evidence type="ECO:0000313" key="3">
    <source>
        <dbReference type="EMBL" id="GFY00053.1"/>
    </source>
</evidence>
<dbReference type="AlphaFoldDB" id="A0A8X6V9Q7"/>
<dbReference type="Proteomes" id="UP000887159">
    <property type="component" value="Unassembled WGS sequence"/>
</dbReference>
<dbReference type="InterPro" id="IPR048998">
    <property type="entry name" value="STPR"/>
</dbReference>
<feature type="compositionally biased region" description="Basic and acidic residues" evidence="1">
    <location>
        <begin position="11"/>
        <end position="23"/>
    </location>
</feature>
<feature type="region of interest" description="Disordered" evidence="1">
    <location>
        <begin position="1"/>
        <end position="92"/>
    </location>
</feature>
<feature type="compositionally biased region" description="Basic and acidic residues" evidence="1">
    <location>
        <begin position="32"/>
        <end position="46"/>
    </location>
</feature>
<gene>
    <name evidence="3" type="ORF">TNCV_1341511</name>
</gene>
<evidence type="ECO:0000259" key="2">
    <source>
        <dbReference type="Pfam" id="PF21107"/>
    </source>
</evidence>
<dbReference type="EMBL" id="BMAU01021216">
    <property type="protein sequence ID" value="GFY00053.1"/>
    <property type="molecule type" value="Genomic_DNA"/>
</dbReference>
<protein>
    <recommendedName>
        <fullName evidence="2">STPR domain-containing protein</fullName>
    </recommendedName>
</protein>
<name>A0A8X6V9Q7_TRICX</name>
<accession>A0A8X6V9Q7</accession>
<comment type="caution">
    <text evidence="3">The sequence shown here is derived from an EMBL/GenBank/DDBJ whole genome shotgun (WGS) entry which is preliminary data.</text>
</comment>
<dbReference type="Pfam" id="PF21107">
    <property type="entry name" value="STPRs"/>
    <property type="match status" value="1"/>
</dbReference>
<feature type="domain" description="STPR" evidence="2">
    <location>
        <begin position="1"/>
        <end position="63"/>
    </location>
</feature>
<evidence type="ECO:0000313" key="4">
    <source>
        <dbReference type="Proteomes" id="UP000887159"/>
    </source>
</evidence>
<sequence length="183" mass="21785">MRLAAMAQCNQERRAEETEEQKSRRLAAMAQRKQERREEETEEQRSRRLAAMVQRKQERREEETEEQRSHRLAAMANVTRREEQRKRKNKEVTDCQPCRSMQEDGVQTSLKNKIFMQRELFFTLLLKNITAVKWRICLKCGGLYFGAEKNARRAYTSGSQTFPTGDPIFNHNFYRAPLKITMY</sequence>
<feature type="compositionally biased region" description="Basic and acidic residues" evidence="1">
    <location>
        <begin position="79"/>
        <end position="92"/>
    </location>
</feature>
<organism evidence="3 4">
    <name type="scientific">Trichonephila clavipes</name>
    <name type="common">Golden silk orbweaver</name>
    <name type="synonym">Nephila clavipes</name>
    <dbReference type="NCBI Taxonomy" id="2585209"/>
    <lineage>
        <taxon>Eukaryota</taxon>
        <taxon>Metazoa</taxon>
        <taxon>Ecdysozoa</taxon>
        <taxon>Arthropoda</taxon>
        <taxon>Chelicerata</taxon>
        <taxon>Arachnida</taxon>
        <taxon>Araneae</taxon>
        <taxon>Araneomorphae</taxon>
        <taxon>Entelegynae</taxon>
        <taxon>Araneoidea</taxon>
        <taxon>Nephilidae</taxon>
        <taxon>Trichonephila</taxon>
    </lineage>
</organism>
<evidence type="ECO:0000256" key="1">
    <source>
        <dbReference type="SAM" id="MobiDB-lite"/>
    </source>
</evidence>
<reference evidence="3" key="1">
    <citation type="submission" date="2020-08" db="EMBL/GenBank/DDBJ databases">
        <title>Multicomponent nature underlies the extraordinary mechanical properties of spider dragline silk.</title>
        <authorList>
            <person name="Kono N."/>
            <person name="Nakamura H."/>
            <person name="Mori M."/>
            <person name="Yoshida Y."/>
            <person name="Ohtoshi R."/>
            <person name="Malay A.D."/>
            <person name="Moran D.A.P."/>
            <person name="Tomita M."/>
            <person name="Numata K."/>
            <person name="Arakawa K."/>
        </authorList>
    </citation>
    <scope>NUCLEOTIDE SEQUENCE</scope>
</reference>
<keyword evidence="4" id="KW-1185">Reference proteome</keyword>